<sequence>MFFTLNEIVRWFGMTVFEMCLSLVAWFTFSVLAVLKHENVLVTASWWTVFIPLFVCDGLNTYFCVIVFIRMYREAQYRVATFRFFSSIICLICMFVFKLLFCQKLNNKMGLSYSEMVSPLFIVLQIMMVKACQVY</sequence>
<protein>
    <recommendedName>
        <fullName evidence="6">Transmembrane protein 203</fullName>
    </recommendedName>
</protein>
<reference evidence="3" key="1">
    <citation type="journal article" date="2023" name="Mol. Biol. Evol.">
        <title>Third-Generation Sequencing Reveals the Adaptive Role of the Epigenome in Three Deep-Sea Polychaetes.</title>
        <authorList>
            <person name="Perez M."/>
            <person name="Aroh O."/>
            <person name="Sun Y."/>
            <person name="Lan Y."/>
            <person name="Juniper S.K."/>
            <person name="Young C.R."/>
            <person name="Angers B."/>
            <person name="Qian P.Y."/>
        </authorList>
    </citation>
    <scope>NUCLEOTIDE SEQUENCE</scope>
    <source>
        <strain evidence="3">R07B-5</strain>
    </source>
</reference>
<keyword evidence="5" id="KW-1185">Reference proteome</keyword>
<organism evidence="3 5">
    <name type="scientific">Ridgeia piscesae</name>
    <name type="common">Tubeworm</name>
    <dbReference type="NCBI Taxonomy" id="27915"/>
    <lineage>
        <taxon>Eukaryota</taxon>
        <taxon>Metazoa</taxon>
        <taxon>Spiralia</taxon>
        <taxon>Lophotrochozoa</taxon>
        <taxon>Annelida</taxon>
        <taxon>Polychaeta</taxon>
        <taxon>Sedentaria</taxon>
        <taxon>Canalipalpata</taxon>
        <taxon>Sabellida</taxon>
        <taxon>Siboglinidae</taxon>
        <taxon>Ridgeia</taxon>
    </lineage>
</organism>
<dbReference type="Pfam" id="PF10269">
    <property type="entry name" value="Tmemb_185A"/>
    <property type="match status" value="1"/>
</dbReference>
<dbReference type="AlphaFoldDB" id="A0AAD9JF37"/>
<dbReference type="EMBL" id="JAODUO010001319">
    <property type="protein sequence ID" value="KAK2166474.1"/>
    <property type="molecule type" value="Genomic_DNA"/>
</dbReference>
<dbReference type="PANTHER" id="PTHR13568:SF9">
    <property type="entry name" value="TRANSMEMBRANE PROTEIN 203"/>
    <property type="match status" value="1"/>
</dbReference>
<dbReference type="PANTHER" id="PTHR13568">
    <property type="entry name" value="FAM11A, B PROTEIN"/>
    <property type="match status" value="1"/>
</dbReference>
<dbReference type="GO" id="GO:0006874">
    <property type="term" value="P:intracellular calcium ion homeostasis"/>
    <property type="evidence" value="ECO:0007669"/>
    <property type="project" value="TreeGrafter"/>
</dbReference>
<gene>
    <name evidence="4" type="ORF">NP493_1319g00003</name>
    <name evidence="2" type="ORF">NP493_2618g00013</name>
    <name evidence="3" type="ORF">NP493_2618g00014</name>
</gene>
<dbReference type="CDD" id="cd22816">
    <property type="entry name" value="TMEM203"/>
    <property type="match status" value="1"/>
</dbReference>
<keyword evidence="1" id="KW-1133">Transmembrane helix</keyword>
<dbReference type="EMBL" id="JAODUO010002605">
    <property type="protein sequence ID" value="KAK2151446.1"/>
    <property type="molecule type" value="Genomic_DNA"/>
</dbReference>
<feature type="transmembrane region" description="Helical" evidence="1">
    <location>
        <begin position="47"/>
        <end position="69"/>
    </location>
</feature>
<comment type="caution">
    <text evidence="3">The sequence shown here is derived from an EMBL/GenBank/DDBJ whole genome shotgun (WGS) entry which is preliminary data.</text>
</comment>
<dbReference type="Proteomes" id="UP001209878">
    <property type="component" value="Unassembled WGS sequence"/>
</dbReference>
<dbReference type="InterPro" id="IPR019396">
    <property type="entry name" value="TM_Fragile-X-F-assoc"/>
</dbReference>
<evidence type="ECO:0000313" key="3">
    <source>
        <dbReference type="EMBL" id="KAK2151446.1"/>
    </source>
</evidence>
<accession>A0AAD9JF37</accession>
<evidence type="ECO:0000313" key="5">
    <source>
        <dbReference type="Proteomes" id="UP001209878"/>
    </source>
</evidence>
<feature type="transmembrane region" description="Helical" evidence="1">
    <location>
        <begin position="81"/>
        <end position="101"/>
    </location>
</feature>
<keyword evidence="1" id="KW-0472">Membrane</keyword>
<evidence type="ECO:0000256" key="1">
    <source>
        <dbReference type="SAM" id="Phobius"/>
    </source>
</evidence>
<dbReference type="EMBL" id="JAODUO010002605">
    <property type="protein sequence ID" value="KAK2151445.1"/>
    <property type="molecule type" value="Genomic_DNA"/>
</dbReference>
<evidence type="ECO:0000313" key="4">
    <source>
        <dbReference type="EMBL" id="KAK2166474.1"/>
    </source>
</evidence>
<evidence type="ECO:0008006" key="6">
    <source>
        <dbReference type="Google" id="ProtNLM"/>
    </source>
</evidence>
<name>A0AAD9JF37_RIDPI</name>
<dbReference type="GO" id="GO:0005783">
    <property type="term" value="C:endoplasmic reticulum"/>
    <property type="evidence" value="ECO:0007669"/>
    <property type="project" value="TreeGrafter"/>
</dbReference>
<keyword evidence="1" id="KW-0812">Transmembrane</keyword>
<proteinExistence type="predicted"/>
<feature type="transmembrane region" description="Helical" evidence="1">
    <location>
        <begin position="12"/>
        <end position="35"/>
    </location>
</feature>
<evidence type="ECO:0000313" key="2">
    <source>
        <dbReference type="EMBL" id="KAK2151445.1"/>
    </source>
</evidence>